<sequence length="84" mass="10040">MQEFDKHKIFWRSRRGMLELDLLLVPFTNEVLETLSPKDQVLYEELLEQDDQDLLSWLMGRENPANIGFKSLIEKILKYNNRAD</sequence>
<dbReference type="AlphaFoldDB" id="A0A382PFG1"/>
<evidence type="ECO:0000313" key="4">
    <source>
        <dbReference type="EMBL" id="SVC71966.1"/>
    </source>
</evidence>
<dbReference type="Pfam" id="PF03937">
    <property type="entry name" value="Sdh5"/>
    <property type="match status" value="1"/>
</dbReference>
<dbReference type="Gene3D" id="1.10.150.250">
    <property type="entry name" value="Flavinator of succinate dehydrogenase"/>
    <property type="match status" value="1"/>
</dbReference>
<evidence type="ECO:0000256" key="1">
    <source>
        <dbReference type="ARBA" id="ARBA00004496"/>
    </source>
</evidence>
<dbReference type="GO" id="GO:0006105">
    <property type="term" value="P:succinate metabolic process"/>
    <property type="evidence" value="ECO:0007669"/>
    <property type="project" value="TreeGrafter"/>
</dbReference>
<reference evidence="4" key="1">
    <citation type="submission" date="2018-05" db="EMBL/GenBank/DDBJ databases">
        <authorList>
            <person name="Lanie J.A."/>
            <person name="Ng W.-L."/>
            <person name="Kazmierczak K.M."/>
            <person name="Andrzejewski T.M."/>
            <person name="Davidsen T.M."/>
            <person name="Wayne K.J."/>
            <person name="Tettelin H."/>
            <person name="Glass J.I."/>
            <person name="Rusch D."/>
            <person name="Podicherti R."/>
            <person name="Tsui H.-C.T."/>
            <person name="Winkler M.E."/>
        </authorList>
    </citation>
    <scope>NUCLEOTIDE SEQUENCE</scope>
</reference>
<keyword evidence="2" id="KW-0963">Cytoplasm</keyword>
<organism evidence="4">
    <name type="scientific">marine metagenome</name>
    <dbReference type="NCBI Taxonomy" id="408172"/>
    <lineage>
        <taxon>unclassified sequences</taxon>
        <taxon>metagenomes</taxon>
        <taxon>ecological metagenomes</taxon>
    </lineage>
</organism>
<protein>
    <recommendedName>
        <fullName evidence="5">FAD assembly factor SdhE</fullName>
    </recommendedName>
</protein>
<keyword evidence="3" id="KW-0143">Chaperone</keyword>
<evidence type="ECO:0008006" key="5">
    <source>
        <dbReference type="Google" id="ProtNLM"/>
    </source>
</evidence>
<evidence type="ECO:0000256" key="2">
    <source>
        <dbReference type="ARBA" id="ARBA00022490"/>
    </source>
</evidence>
<comment type="subcellular location">
    <subcellularLocation>
        <location evidence="1">Cytoplasm</location>
    </subcellularLocation>
</comment>
<dbReference type="SUPFAM" id="SSF109910">
    <property type="entry name" value="YgfY-like"/>
    <property type="match status" value="1"/>
</dbReference>
<dbReference type="EMBL" id="UINC01106947">
    <property type="protein sequence ID" value="SVC71966.1"/>
    <property type="molecule type" value="Genomic_DNA"/>
</dbReference>
<proteinExistence type="predicted"/>
<dbReference type="InterPro" id="IPR036714">
    <property type="entry name" value="SDH_sf"/>
</dbReference>
<dbReference type="PANTHER" id="PTHR39585:SF1">
    <property type="entry name" value="FAD ASSEMBLY FACTOR SDHE"/>
    <property type="match status" value="1"/>
</dbReference>
<dbReference type="InterPro" id="IPR005631">
    <property type="entry name" value="SDH"/>
</dbReference>
<dbReference type="InterPro" id="IPR050531">
    <property type="entry name" value="SdhE_FAD_assembly_factor"/>
</dbReference>
<gene>
    <name evidence="4" type="ORF">METZ01_LOCUS324820</name>
</gene>
<accession>A0A382PFG1</accession>
<dbReference type="GO" id="GO:0005737">
    <property type="term" value="C:cytoplasm"/>
    <property type="evidence" value="ECO:0007669"/>
    <property type="project" value="UniProtKB-SubCell"/>
</dbReference>
<name>A0A382PFG1_9ZZZZ</name>
<evidence type="ECO:0000256" key="3">
    <source>
        <dbReference type="ARBA" id="ARBA00023186"/>
    </source>
</evidence>
<dbReference type="PANTHER" id="PTHR39585">
    <property type="entry name" value="FAD ASSEMBLY FACTOR SDHE"/>
    <property type="match status" value="1"/>
</dbReference>